<evidence type="ECO:0000256" key="1">
    <source>
        <dbReference type="SAM" id="MobiDB-lite"/>
    </source>
</evidence>
<gene>
    <name evidence="2" type="ORF">BLNAU_21834</name>
</gene>
<sequence length="232" mass="25659">MKRKSKQGSLLSSQNRAIQDEASSASKVTHGNMHTLRQQESIATRHSASPTTVSHHQPTPGYIKLSSPFLSWCQNEPVAADRVSPLFVSLVSLVRDNIPFDDSLLRKVTSFLSVLKPTSNLSILVKDFKKKPRPNSTDSVPLFIHSMAVLLSSSHASIIRDVFAYLHRYLTSCSAPIQLNLLNSDLISIIFSTHCLKDLSALDDQLILRPNPDSQIVLPNLLHPRNDVTASC</sequence>
<proteinExistence type="predicted"/>
<organism evidence="2 3">
    <name type="scientific">Blattamonas nauphoetae</name>
    <dbReference type="NCBI Taxonomy" id="2049346"/>
    <lineage>
        <taxon>Eukaryota</taxon>
        <taxon>Metamonada</taxon>
        <taxon>Preaxostyla</taxon>
        <taxon>Oxymonadida</taxon>
        <taxon>Blattamonas</taxon>
    </lineage>
</organism>
<feature type="region of interest" description="Disordered" evidence="1">
    <location>
        <begin position="1"/>
        <end position="33"/>
    </location>
</feature>
<dbReference type="EMBL" id="JARBJD010000355">
    <property type="protein sequence ID" value="KAK2943262.1"/>
    <property type="molecule type" value="Genomic_DNA"/>
</dbReference>
<evidence type="ECO:0000313" key="2">
    <source>
        <dbReference type="EMBL" id="KAK2943262.1"/>
    </source>
</evidence>
<accession>A0ABQ9WUT3</accession>
<protein>
    <submittedName>
        <fullName evidence="2">Uncharacterized protein</fullName>
    </submittedName>
</protein>
<keyword evidence="3" id="KW-1185">Reference proteome</keyword>
<evidence type="ECO:0000313" key="3">
    <source>
        <dbReference type="Proteomes" id="UP001281761"/>
    </source>
</evidence>
<feature type="compositionally biased region" description="Polar residues" evidence="1">
    <location>
        <begin position="7"/>
        <end position="29"/>
    </location>
</feature>
<name>A0ABQ9WUT3_9EUKA</name>
<reference evidence="2 3" key="1">
    <citation type="journal article" date="2022" name="bioRxiv">
        <title>Genomics of Preaxostyla Flagellates Illuminates Evolutionary Transitions and the Path Towards Mitochondrial Loss.</title>
        <authorList>
            <person name="Novak L.V.F."/>
            <person name="Treitli S.C."/>
            <person name="Pyrih J."/>
            <person name="Halakuc P."/>
            <person name="Pipaliya S.V."/>
            <person name="Vacek V."/>
            <person name="Brzon O."/>
            <person name="Soukal P."/>
            <person name="Eme L."/>
            <person name="Dacks J.B."/>
            <person name="Karnkowska A."/>
            <person name="Elias M."/>
            <person name="Hampl V."/>
        </authorList>
    </citation>
    <scope>NUCLEOTIDE SEQUENCE [LARGE SCALE GENOMIC DNA]</scope>
    <source>
        <strain evidence="2">NAU3</strain>
        <tissue evidence="2">Gut</tissue>
    </source>
</reference>
<comment type="caution">
    <text evidence="2">The sequence shown here is derived from an EMBL/GenBank/DDBJ whole genome shotgun (WGS) entry which is preliminary data.</text>
</comment>
<dbReference type="Proteomes" id="UP001281761">
    <property type="component" value="Unassembled WGS sequence"/>
</dbReference>